<dbReference type="AlphaFoldDB" id="A0A4Y2A439"/>
<feature type="region of interest" description="Disordered" evidence="1">
    <location>
        <begin position="1"/>
        <end position="107"/>
    </location>
</feature>
<feature type="compositionally biased region" description="Basic and acidic residues" evidence="1">
    <location>
        <begin position="29"/>
        <end position="39"/>
    </location>
</feature>
<organism evidence="2 3">
    <name type="scientific">Araneus ventricosus</name>
    <name type="common">Orbweaver spider</name>
    <name type="synonym">Epeira ventricosa</name>
    <dbReference type="NCBI Taxonomy" id="182803"/>
    <lineage>
        <taxon>Eukaryota</taxon>
        <taxon>Metazoa</taxon>
        <taxon>Ecdysozoa</taxon>
        <taxon>Arthropoda</taxon>
        <taxon>Chelicerata</taxon>
        <taxon>Arachnida</taxon>
        <taxon>Araneae</taxon>
        <taxon>Araneomorphae</taxon>
        <taxon>Entelegynae</taxon>
        <taxon>Araneoidea</taxon>
        <taxon>Araneidae</taxon>
        <taxon>Araneus</taxon>
    </lineage>
</organism>
<name>A0A4Y2A439_ARAVE</name>
<keyword evidence="3" id="KW-1185">Reference proteome</keyword>
<reference evidence="2 3" key="1">
    <citation type="journal article" date="2019" name="Sci. Rep.">
        <title>Orb-weaving spider Araneus ventricosus genome elucidates the spidroin gene catalogue.</title>
        <authorList>
            <person name="Kono N."/>
            <person name="Nakamura H."/>
            <person name="Ohtoshi R."/>
            <person name="Moran D.A.P."/>
            <person name="Shinohara A."/>
            <person name="Yoshida Y."/>
            <person name="Fujiwara M."/>
            <person name="Mori M."/>
            <person name="Tomita M."/>
            <person name="Arakawa K."/>
        </authorList>
    </citation>
    <scope>NUCLEOTIDE SEQUENCE [LARGE SCALE GENOMIC DNA]</scope>
</reference>
<proteinExistence type="predicted"/>
<dbReference type="Proteomes" id="UP000499080">
    <property type="component" value="Unassembled WGS sequence"/>
</dbReference>
<dbReference type="OrthoDB" id="10057854at2759"/>
<feature type="compositionally biased region" description="Basic and acidic residues" evidence="1">
    <location>
        <begin position="1"/>
        <end position="21"/>
    </location>
</feature>
<evidence type="ECO:0000313" key="2">
    <source>
        <dbReference type="EMBL" id="GBL74307.1"/>
    </source>
</evidence>
<dbReference type="EMBL" id="BGPR01079393">
    <property type="protein sequence ID" value="GBL74307.1"/>
    <property type="molecule type" value="Genomic_DNA"/>
</dbReference>
<protein>
    <submittedName>
        <fullName evidence="2">Uncharacterized protein</fullName>
    </submittedName>
</protein>
<comment type="caution">
    <text evidence="2">The sequence shown here is derived from an EMBL/GenBank/DDBJ whole genome shotgun (WGS) entry which is preliminary data.</text>
</comment>
<gene>
    <name evidence="2" type="ORF">AVEN_264243_1</name>
</gene>
<sequence>MAQRESQDRRAEETEEQRNNKLSDMAQRGQERKAREMKNKRNRRLAVAVVARRGKPKNRRTKEIANRPLSDMAGNGQEKERARRKQKNEIAGVSAMVQRREHESECVIEGQNQREYRAFFMQLELFLN</sequence>
<evidence type="ECO:0000313" key="3">
    <source>
        <dbReference type="Proteomes" id="UP000499080"/>
    </source>
</evidence>
<evidence type="ECO:0000256" key="1">
    <source>
        <dbReference type="SAM" id="MobiDB-lite"/>
    </source>
</evidence>
<accession>A0A4Y2A439</accession>